<dbReference type="AlphaFoldDB" id="A0A1H3MBR3"/>
<proteinExistence type="predicted"/>
<dbReference type="SMART" id="SM00983">
    <property type="entry name" value="TPK_B1_binding"/>
    <property type="match status" value="1"/>
</dbReference>
<dbReference type="GO" id="GO:0006772">
    <property type="term" value="P:thiamine metabolic process"/>
    <property type="evidence" value="ECO:0007669"/>
    <property type="project" value="UniProtKB-UniRule"/>
</dbReference>
<dbReference type="PANTHER" id="PTHR41299:SF1">
    <property type="entry name" value="THIAMINE PYROPHOSPHOKINASE"/>
    <property type="match status" value="1"/>
</dbReference>
<evidence type="ECO:0000313" key="8">
    <source>
        <dbReference type="Proteomes" id="UP000198935"/>
    </source>
</evidence>
<dbReference type="CDD" id="cd07995">
    <property type="entry name" value="TPK"/>
    <property type="match status" value="1"/>
</dbReference>
<keyword evidence="2" id="KW-0547">Nucleotide-binding</keyword>
<accession>A0A1H3MBR3</accession>
<dbReference type="SUPFAM" id="SSF63999">
    <property type="entry name" value="Thiamin pyrophosphokinase, catalytic domain"/>
    <property type="match status" value="1"/>
</dbReference>
<dbReference type="InterPro" id="IPR053149">
    <property type="entry name" value="TPK"/>
</dbReference>
<protein>
    <recommendedName>
        <fullName evidence="5">Thiamine diphosphokinase</fullName>
        <ecNumber evidence="5">2.7.6.2</ecNumber>
    </recommendedName>
</protein>
<dbReference type="EMBL" id="FNPI01000003">
    <property type="protein sequence ID" value="SDY74023.1"/>
    <property type="molecule type" value="Genomic_DNA"/>
</dbReference>
<dbReference type="InterPro" id="IPR007373">
    <property type="entry name" value="Thiamin_PyroPKinase_B1-bd"/>
</dbReference>
<dbReference type="GO" id="GO:0004788">
    <property type="term" value="F:thiamine diphosphokinase activity"/>
    <property type="evidence" value="ECO:0007669"/>
    <property type="project" value="UniProtKB-UniRule"/>
</dbReference>
<keyword evidence="3 7" id="KW-0418">Kinase</keyword>
<dbReference type="InterPro" id="IPR007371">
    <property type="entry name" value="TPK_catalytic"/>
</dbReference>
<dbReference type="STRING" id="1503961.SAMN05421736_103176"/>
<evidence type="ECO:0000256" key="4">
    <source>
        <dbReference type="ARBA" id="ARBA00022840"/>
    </source>
</evidence>
<feature type="domain" description="Thiamin pyrophosphokinase thiamin-binding" evidence="6">
    <location>
        <begin position="143"/>
        <end position="208"/>
    </location>
</feature>
<dbReference type="GO" id="GO:0009229">
    <property type="term" value="P:thiamine diphosphate biosynthetic process"/>
    <property type="evidence" value="ECO:0007669"/>
    <property type="project" value="InterPro"/>
</dbReference>
<dbReference type="Gene3D" id="3.40.50.10240">
    <property type="entry name" value="Thiamin pyrophosphokinase, catalytic domain"/>
    <property type="match status" value="1"/>
</dbReference>
<dbReference type="GO" id="GO:0016301">
    <property type="term" value="F:kinase activity"/>
    <property type="evidence" value="ECO:0007669"/>
    <property type="project" value="UniProtKB-KW"/>
</dbReference>
<gene>
    <name evidence="7" type="ORF">SAMN05421736_103176</name>
</gene>
<dbReference type="InterPro" id="IPR036371">
    <property type="entry name" value="TPK_B1-bd_sf"/>
</dbReference>
<dbReference type="GO" id="GO:0030975">
    <property type="term" value="F:thiamine binding"/>
    <property type="evidence" value="ECO:0007669"/>
    <property type="project" value="InterPro"/>
</dbReference>
<dbReference type="SUPFAM" id="SSF63862">
    <property type="entry name" value="Thiamin pyrophosphokinase, substrate-binding domain"/>
    <property type="match status" value="1"/>
</dbReference>
<keyword evidence="4" id="KW-0067">ATP-binding</keyword>
<sequence length="226" mass="25762">MKYVLLAGGPITNVPPLDVLKYKWQDAGWIGVDRGVYHLLKHGIIPLRAFGDFDSLTLEEKEWVHAQYVHLSQFPAEKDATDMELALDWALAQKPRQIVLLGGSGGRLDHFLINIQLLQKGLDYGVEISLEDRWNRITIREPGEYTIEKSEFRYVSFIPFTREVEGIALKGFRYPLTNRRLAQASSLCISNELVKTQGSYSFAAGKLLVVESLDQHDQRGTKKRQF</sequence>
<dbReference type="Proteomes" id="UP000198935">
    <property type="component" value="Unassembled WGS sequence"/>
</dbReference>
<dbReference type="NCBIfam" id="TIGR01378">
    <property type="entry name" value="thi_PPkinase"/>
    <property type="match status" value="1"/>
</dbReference>
<dbReference type="Pfam" id="PF04263">
    <property type="entry name" value="TPK_catalytic"/>
    <property type="match status" value="1"/>
</dbReference>
<dbReference type="InterPro" id="IPR006282">
    <property type="entry name" value="Thi_PPkinase"/>
</dbReference>
<keyword evidence="1" id="KW-0808">Transferase</keyword>
<evidence type="ECO:0000256" key="2">
    <source>
        <dbReference type="ARBA" id="ARBA00022741"/>
    </source>
</evidence>
<dbReference type="EC" id="2.7.6.2" evidence="5"/>
<dbReference type="OrthoDB" id="9804377at2"/>
<evidence type="ECO:0000256" key="1">
    <source>
        <dbReference type="ARBA" id="ARBA00022679"/>
    </source>
</evidence>
<keyword evidence="8" id="KW-1185">Reference proteome</keyword>
<dbReference type="GO" id="GO:0005524">
    <property type="term" value="F:ATP binding"/>
    <property type="evidence" value="ECO:0007669"/>
    <property type="project" value="UniProtKB-KW"/>
</dbReference>
<name>A0A1H3MBR3_9BACI</name>
<dbReference type="InterPro" id="IPR036759">
    <property type="entry name" value="TPK_catalytic_sf"/>
</dbReference>
<dbReference type="PANTHER" id="PTHR41299">
    <property type="entry name" value="THIAMINE PYROPHOSPHOKINASE"/>
    <property type="match status" value="1"/>
</dbReference>
<evidence type="ECO:0000313" key="7">
    <source>
        <dbReference type="EMBL" id="SDY74023.1"/>
    </source>
</evidence>
<evidence type="ECO:0000256" key="3">
    <source>
        <dbReference type="ARBA" id="ARBA00022777"/>
    </source>
</evidence>
<evidence type="ECO:0000259" key="6">
    <source>
        <dbReference type="SMART" id="SM00983"/>
    </source>
</evidence>
<dbReference type="Pfam" id="PF04265">
    <property type="entry name" value="TPK_B1_binding"/>
    <property type="match status" value="1"/>
</dbReference>
<reference evidence="8" key="1">
    <citation type="submission" date="2016-10" db="EMBL/GenBank/DDBJ databases">
        <authorList>
            <person name="Varghese N."/>
            <person name="Submissions S."/>
        </authorList>
    </citation>
    <scope>NUCLEOTIDE SEQUENCE [LARGE SCALE GENOMIC DNA]</scope>
    <source>
        <strain evidence="8">SP</strain>
    </source>
</reference>
<evidence type="ECO:0000256" key="5">
    <source>
        <dbReference type="NCBIfam" id="TIGR01378"/>
    </source>
</evidence>
<organism evidence="7 8">
    <name type="scientific">Evansella caseinilytica</name>
    <dbReference type="NCBI Taxonomy" id="1503961"/>
    <lineage>
        <taxon>Bacteria</taxon>
        <taxon>Bacillati</taxon>
        <taxon>Bacillota</taxon>
        <taxon>Bacilli</taxon>
        <taxon>Bacillales</taxon>
        <taxon>Bacillaceae</taxon>
        <taxon>Evansella</taxon>
    </lineage>
</organism>